<dbReference type="Gene3D" id="1.20.120.450">
    <property type="entry name" value="dinb family like domain"/>
    <property type="match status" value="1"/>
</dbReference>
<dbReference type="RefSeq" id="WP_195001975.1">
    <property type="nucleotide sequence ID" value="NZ_JADLQN010000001.1"/>
</dbReference>
<accession>A0ABS0DCR5</accession>
<dbReference type="InterPro" id="IPR017520">
    <property type="entry name" value="CHP03086"/>
</dbReference>
<feature type="domain" description="Mycothiol-dependent maleylpyruvate isomerase metal-binding" evidence="1">
    <location>
        <begin position="10"/>
        <end position="127"/>
    </location>
</feature>
<sequence length="187" mass="19622">MDTVLGRIDRALDTTAAIVSAVEDDQLTAATPCADWDVRTVLNHLVGGMHAFATKLSGNDSGAGNADGWLGSDPQTAYAAAAEIDRAAWRRPDVPTATVHLGIGPVPAPAAVQIHLTELVVHGLDLALAIGRADLIDDAMCAELLETMRGYGGIDVYREAGLFAPALPVDDDAPGHRALMAYTGRKW</sequence>
<evidence type="ECO:0000313" key="3">
    <source>
        <dbReference type="Proteomes" id="UP000707731"/>
    </source>
</evidence>
<dbReference type="NCBIfam" id="TIGR03086">
    <property type="entry name" value="TIGR03086 family metal-binding protein"/>
    <property type="match status" value="1"/>
</dbReference>
<proteinExistence type="predicted"/>
<dbReference type="EMBL" id="JADLQN010000001">
    <property type="protein sequence ID" value="MBF6355382.1"/>
    <property type="molecule type" value="Genomic_DNA"/>
</dbReference>
<dbReference type="InterPro" id="IPR034660">
    <property type="entry name" value="DinB/YfiT-like"/>
</dbReference>
<keyword evidence="3" id="KW-1185">Reference proteome</keyword>
<dbReference type="NCBIfam" id="TIGR03083">
    <property type="entry name" value="maleylpyruvate isomerase family mycothiol-dependent enzyme"/>
    <property type="match status" value="1"/>
</dbReference>
<evidence type="ECO:0000313" key="2">
    <source>
        <dbReference type="EMBL" id="MBF6355382.1"/>
    </source>
</evidence>
<dbReference type="Proteomes" id="UP000707731">
    <property type="component" value="Unassembled WGS sequence"/>
</dbReference>
<dbReference type="InterPro" id="IPR024344">
    <property type="entry name" value="MDMPI_metal-binding"/>
</dbReference>
<dbReference type="InterPro" id="IPR017517">
    <property type="entry name" value="Maleyloyr_isom"/>
</dbReference>
<reference evidence="2 3" key="1">
    <citation type="submission" date="2020-10" db="EMBL/GenBank/DDBJ databases">
        <title>Identification of Nocardia species via Next-generation sequencing and recognition of intraspecies genetic diversity.</title>
        <authorList>
            <person name="Li P."/>
            <person name="Li P."/>
            <person name="Lu B."/>
        </authorList>
    </citation>
    <scope>NUCLEOTIDE SEQUENCE [LARGE SCALE GENOMIC DNA]</scope>
    <source>
        <strain evidence="2 3">BJ06-0143</strain>
    </source>
</reference>
<name>A0ABS0DCR5_9NOCA</name>
<evidence type="ECO:0000259" key="1">
    <source>
        <dbReference type="Pfam" id="PF11716"/>
    </source>
</evidence>
<organism evidence="2 3">
    <name type="scientific">Nocardia higoensis</name>
    <dbReference type="NCBI Taxonomy" id="228599"/>
    <lineage>
        <taxon>Bacteria</taxon>
        <taxon>Bacillati</taxon>
        <taxon>Actinomycetota</taxon>
        <taxon>Actinomycetes</taxon>
        <taxon>Mycobacteriales</taxon>
        <taxon>Nocardiaceae</taxon>
        <taxon>Nocardia</taxon>
    </lineage>
</organism>
<protein>
    <submittedName>
        <fullName evidence="2">TIGR03086 family protein</fullName>
    </submittedName>
</protein>
<dbReference type="SUPFAM" id="SSF109854">
    <property type="entry name" value="DinB/YfiT-like putative metalloenzymes"/>
    <property type="match status" value="1"/>
</dbReference>
<dbReference type="Pfam" id="PF11716">
    <property type="entry name" value="MDMPI_N"/>
    <property type="match status" value="1"/>
</dbReference>
<comment type="caution">
    <text evidence="2">The sequence shown here is derived from an EMBL/GenBank/DDBJ whole genome shotgun (WGS) entry which is preliminary data.</text>
</comment>
<gene>
    <name evidence="2" type="ORF">IU449_12650</name>
</gene>